<evidence type="ECO:0000313" key="1">
    <source>
        <dbReference type="EMBL" id="GMH16261.1"/>
    </source>
</evidence>
<keyword evidence="2" id="KW-1185">Reference proteome</keyword>
<dbReference type="AlphaFoldDB" id="A0AAD3XU01"/>
<accession>A0AAD3XU01</accession>
<dbReference type="Proteomes" id="UP001279734">
    <property type="component" value="Unassembled WGS sequence"/>
</dbReference>
<sequence>MGGGSVRGLSPNWANPLMRRLGGHHAKAPSHVSPSKRCRLHVGHLAPMCLTLDAWGFEPSLASPGVSPLANAGVDTSRSQISYQPTMLALDYRLQVDWWC</sequence>
<evidence type="ECO:0000313" key="2">
    <source>
        <dbReference type="Proteomes" id="UP001279734"/>
    </source>
</evidence>
<name>A0AAD3XU01_NEPGR</name>
<reference evidence="1" key="1">
    <citation type="submission" date="2023-05" db="EMBL/GenBank/DDBJ databases">
        <title>Nepenthes gracilis genome sequencing.</title>
        <authorList>
            <person name="Fukushima K."/>
        </authorList>
    </citation>
    <scope>NUCLEOTIDE SEQUENCE</scope>
    <source>
        <strain evidence="1">SING2019-196</strain>
    </source>
</reference>
<organism evidence="1 2">
    <name type="scientific">Nepenthes gracilis</name>
    <name type="common">Slender pitcher plant</name>
    <dbReference type="NCBI Taxonomy" id="150966"/>
    <lineage>
        <taxon>Eukaryota</taxon>
        <taxon>Viridiplantae</taxon>
        <taxon>Streptophyta</taxon>
        <taxon>Embryophyta</taxon>
        <taxon>Tracheophyta</taxon>
        <taxon>Spermatophyta</taxon>
        <taxon>Magnoliopsida</taxon>
        <taxon>eudicotyledons</taxon>
        <taxon>Gunneridae</taxon>
        <taxon>Pentapetalae</taxon>
        <taxon>Caryophyllales</taxon>
        <taxon>Nepenthaceae</taxon>
        <taxon>Nepenthes</taxon>
    </lineage>
</organism>
<dbReference type="EMBL" id="BSYO01000016">
    <property type="protein sequence ID" value="GMH16261.1"/>
    <property type="molecule type" value="Genomic_DNA"/>
</dbReference>
<gene>
    <name evidence="1" type="ORF">Nepgr_018102</name>
</gene>
<proteinExistence type="predicted"/>
<comment type="caution">
    <text evidence="1">The sequence shown here is derived from an EMBL/GenBank/DDBJ whole genome shotgun (WGS) entry which is preliminary data.</text>
</comment>
<protein>
    <submittedName>
        <fullName evidence="1">Uncharacterized protein</fullName>
    </submittedName>
</protein>